<comment type="caution">
    <text evidence="2">The sequence shown here is derived from an EMBL/GenBank/DDBJ whole genome shotgun (WGS) entry which is preliminary data.</text>
</comment>
<dbReference type="AlphaFoldDB" id="A0A101XNP5"/>
<dbReference type="InterPro" id="IPR044855">
    <property type="entry name" value="CoA-Trfase_III_dom3_sf"/>
</dbReference>
<dbReference type="RefSeq" id="WP_067719812.1">
    <property type="nucleotide sequence ID" value="NZ_LPVJ01000071.1"/>
</dbReference>
<dbReference type="Gene3D" id="3.40.50.10540">
    <property type="entry name" value="Crotonobetainyl-coa:carnitine coa-transferase, domain 1"/>
    <property type="match status" value="1"/>
</dbReference>
<dbReference type="SUPFAM" id="SSF89796">
    <property type="entry name" value="CoA-transferase family III (CaiB/BaiF)"/>
    <property type="match status" value="1"/>
</dbReference>
<dbReference type="Gene3D" id="3.30.1540.10">
    <property type="entry name" value="formyl-coa transferase, domain 3"/>
    <property type="match status" value="1"/>
</dbReference>
<keyword evidence="3" id="KW-1185">Reference proteome</keyword>
<dbReference type="PANTHER" id="PTHR48207">
    <property type="entry name" value="SUCCINATE--HYDROXYMETHYLGLUTARATE COA-TRANSFERASE"/>
    <property type="match status" value="1"/>
</dbReference>
<dbReference type="InterPro" id="IPR003673">
    <property type="entry name" value="CoA-Trfase_fam_III"/>
</dbReference>
<accession>A0A101XNP5</accession>
<reference evidence="2 3" key="1">
    <citation type="submission" date="2015-12" db="EMBL/GenBank/DDBJ databases">
        <title>Draft genome sequence of Acidibacillus ferrooxidans ITV001, isolated from a chalcopyrite acid mine drainage site in Brazil.</title>
        <authorList>
            <person name="Dall'Agnol H."/>
            <person name="Nancucheo I."/>
            <person name="Johnson B."/>
            <person name="Oliveira R."/>
            <person name="Leite L."/>
            <person name="Pylro V."/>
            <person name="Nunes G.L."/>
            <person name="Tzotzos G."/>
            <person name="Fernandes G.R."/>
            <person name="Dutra J."/>
            <person name="Orellana S.C."/>
            <person name="Oliveira G."/>
        </authorList>
    </citation>
    <scope>NUCLEOTIDE SEQUENCE [LARGE SCALE GENOMIC DNA]</scope>
    <source>
        <strain evidence="3">ITV01</strain>
    </source>
</reference>
<dbReference type="InterPro" id="IPR050483">
    <property type="entry name" value="CoA-transferase_III_domain"/>
</dbReference>
<dbReference type="Proteomes" id="UP000053557">
    <property type="component" value="Unassembled WGS sequence"/>
</dbReference>
<evidence type="ECO:0000313" key="2">
    <source>
        <dbReference type="EMBL" id="KUO94612.1"/>
    </source>
</evidence>
<proteinExistence type="predicted"/>
<dbReference type="InterPro" id="IPR023606">
    <property type="entry name" value="CoA-Trfase_III_dom_1_sf"/>
</dbReference>
<name>A0A101XNP5_9BACL</name>
<dbReference type="OrthoDB" id="9797653at2"/>
<gene>
    <name evidence="2" type="ORF">ATW55_01710</name>
</gene>
<dbReference type="Pfam" id="PF02515">
    <property type="entry name" value="CoA_transf_3"/>
    <property type="match status" value="1"/>
</dbReference>
<protein>
    <submittedName>
        <fullName evidence="2">Carnitine dehydratase</fullName>
    </submittedName>
</protein>
<dbReference type="PANTHER" id="PTHR48207:SF3">
    <property type="entry name" value="SUCCINATE--HYDROXYMETHYLGLUTARATE COA-TRANSFERASE"/>
    <property type="match status" value="1"/>
</dbReference>
<organism evidence="2 3">
    <name type="scientific">Ferroacidibacillus organovorans</name>
    <dbReference type="NCBI Taxonomy" id="1765683"/>
    <lineage>
        <taxon>Bacteria</taxon>
        <taxon>Bacillati</taxon>
        <taxon>Bacillota</taxon>
        <taxon>Bacilli</taxon>
        <taxon>Bacillales</taxon>
        <taxon>Alicyclobacillaceae</taxon>
        <taxon>Ferroacidibacillus</taxon>
    </lineage>
</organism>
<dbReference type="GO" id="GO:0008410">
    <property type="term" value="F:CoA-transferase activity"/>
    <property type="evidence" value="ECO:0007669"/>
    <property type="project" value="TreeGrafter"/>
</dbReference>
<evidence type="ECO:0000256" key="1">
    <source>
        <dbReference type="ARBA" id="ARBA00022679"/>
    </source>
</evidence>
<evidence type="ECO:0000313" key="3">
    <source>
        <dbReference type="Proteomes" id="UP000053557"/>
    </source>
</evidence>
<sequence length="385" mass="42426">MSNGPLHGLKVLELGQLVAAPFATRLLAEFGAEVIKVEPPSKGDPIRTWRYVENNTSLWWYVQSRNKKSITIDLGSTEGQEVIRKLALEVDILVENFRPGHLEAWGIGYDDLKKINPKIVMVRISGFGQTGPYRDKPGFGSIAEAIGGLRYLTGYPDRPPTRVGISIGDSIAGIYGALGALMAIYHRDVHGGQGQCIDVALYETIFSLMESMVPEYARSQIVRERTGSTLPGITPSNTYGTRDGKFVVIGGNSDSIFVRLMKAIGREDVAKDDQFSSNQKRSEHAEYLDHLIETWTQNNDLKTVLEQLDAAAVPASSIYSVADMFEDVHYQMRGMIETVHVEGLGALKMPGIVPKLSDTPGKIQWPGPTLGAHNEEISKKYHLDL</sequence>
<keyword evidence="1" id="KW-0808">Transferase</keyword>
<dbReference type="EMBL" id="LPVJ01000071">
    <property type="protein sequence ID" value="KUO94612.1"/>
    <property type="molecule type" value="Genomic_DNA"/>
</dbReference>